<keyword evidence="1" id="KW-1133">Transmembrane helix</keyword>
<dbReference type="InterPro" id="IPR051677">
    <property type="entry name" value="AfsR-DnrI-RedD_regulator"/>
</dbReference>
<dbReference type="AlphaFoldDB" id="A0A495VNG0"/>
<dbReference type="EMBL" id="RBXN01000012">
    <property type="protein sequence ID" value="RKT49338.1"/>
    <property type="molecule type" value="Genomic_DNA"/>
</dbReference>
<dbReference type="InterPro" id="IPR015915">
    <property type="entry name" value="Kelch-typ_b-propeller"/>
</dbReference>
<reference evidence="2 3" key="1">
    <citation type="submission" date="2018-10" db="EMBL/GenBank/DDBJ databases">
        <title>Genomic Encyclopedia of Archaeal and Bacterial Type Strains, Phase II (KMG-II): from individual species to whole genera.</title>
        <authorList>
            <person name="Goeker M."/>
        </authorList>
    </citation>
    <scope>NUCLEOTIDE SEQUENCE [LARGE SCALE GENOMIC DNA]</scope>
    <source>
        <strain evidence="2 3">NSB1</strain>
    </source>
</reference>
<dbReference type="Gene3D" id="2.120.10.80">
    <property type="entry name" value="Kelch-type beta propeller"/>
    <property type="match status" value="1"/>
</dbReference>
<keyword evidence="2" id="KW-0238">DNA-binding</keyword>
<dbReference type="Proteomes" id="UP000269493">
    <property type="component" value="Unassembled WGS sequence"/>
</dbReference>
<keyword evidence="3" id="KW-1185">Reference proteome</keyword>
<dbReference type="RefSeq" id="WP_022601111.1">
    <property type="nucleotide sequence ID" value="NZ_KI440794.1"/>
</dbReference>
<evidence type="ECO:0000313" key="2">
    <source>
        <dbReference type="EMBL" id="RKT49338.1"/>
    </source>
</evidence>
<evidence type="ECO:0000256" key="1">
    <source>
        <dbReference type="SAM" id="Phobius"/>
    </source>
</evidence>
<dbReference type="SUPFAM" id="SSF50965">
    <property type="entry name" value="Galactose oxidase, central domain"/>
    <property type="match status" value="1"/>
</dbReference>
<feature type="transmembrane region" description="Helical" evidence="1">
    <location>
        <begin position="540"/>
        <end position="558"/>
    </location>
</feature>
<organism evidence="2 3">
    <name type="scientific">Coprobacter fastidiosus NSB1 = JCM 33896</name>
    <dbReference type="NCBI Taxonomy" id="1349822"/>
    <lineage>
        <taxon>Bacteria</taxon>
        <taxon>Pseudomonadati</taxon>
        <taxon>Bacteroidota</taxon>
        <taxon>Bacteroidia</taxon>
        <taxon>Bacteroidales</taxon>
        <taxon>Barnesiellaceae</taxon>
        <taxon>Coprobacter</taxon>
    </lineage>
</organism>
<comment type="caution">
    <text evidence="2">The sequence shown here is derived from an EMBL/GenBank/DDBJ whole genome shotgun (WGS) entry which is preliminary data.</text>
</comment>
<dbReference type="GO" id="GO:0003677">
    <property type="term" value="F:DNA binding"/>
    <property type="evidence" value="ECO:0007669"/>
    <property type="project" value="UniProtKB-KW"/>
</dbReference>
<name>A0A495VNG0_9BACT</name>
<proteinExistence type="predicted"/>
<gene>
    <name evidence="2" type="ORF">BC742_2697</name>
</gene>
<protein>
    <submittedName>
        <fullName evidence="2">DNA-binding SARP family transcriptional activator</fullName>
    </submittedName>
</protein>
<dbReference type="PANTHER" id="PTHR35807">
    <property type="entry name" value="TRANSCRIPTIONAL REGULATOR REDD-RELATED"/>
    <property type="match status" value="1"/>
</dbReference>
<accession>A0A495VNG0</accession>
<dbReference type="OrthoDB" id="1110630at2"/>
<dbReference type="InterPro" id="IPR011043">
    <property type="entry name" value="Gal_Oxase/kelch_b-propeller"/>
</dbReference>
<dbReference type="GO" id="GO:0006355">
    <property type="term" value="P:regulation of DNA-templated transcription"/>
    <property type="evidence" value="ECO:0007669"/>
    <property type="project" value="TreeGrafter"/>
</dbReference>
<sequence length="837" mass="96694">MKKIIGLFFLISIQILSVSAEELTSGLFFNSHLHDGNKRTSLILDNGNPIEIQDKQQISFEMNIRDELIFGFAMRIITNNNENIDLIFSIDTLQRKRPAIVIKDKRFFISDTIIRNKWIPVSITFLTKQNKIELSYNSIKRVYDYDFNQIKNTRIYFGACDHPDYNTPDAAPINVKNIHIYNGKELFRHWELSQHGKGVCYDLVNHSPAKAINPHWLTDDHAVWKNIYNYQFKRNPQYAFDPEKELFYITTGGQEMFIYNPLTNHQDTIRGITGHPAAASTNQMIFNTKTNRLESYNLDDQTISIFSFTDKAWTQTSKNEKETGFWHHTSGIAPDSTIITFGGYGSFLYKNTLFKINPQTGEFTEKIIPEIYPRYSPASAIVDNTLYIFGGKGCPSGHQELSPRDFSDLYAIDLNSFETKKLWEVPNFDKKFLPGSNMVYNKEESCFYIITGNMGGVLLKISINEPGIIPVSEIQHFDSGADFSFSQLYHAPRSQHLYCLYAKNYKNGQPSQIQIYSLSYPPMVYSQILQQDKKKQDFSFLWYLIPALILLVGTSNFIRKRGKNRKKDNKFSTSKSETDSLIFTVPDKPYFNRDRACICLLGSFNVKSKTGENITSSFTPILKSLLLLILLNTEKDNRGITSKKLDDLLWGDKNEKSARNNRNVSISRLRLLLEKVGNIQIVNDNNFWKIVLGDDVFCDYHTALNYIDEATKTTVHDEEFFNKVLELLLYGPLLPNTESDYLDSFKSHYSDITIDLLHLLLHKEEFQNNDKFRLKIADSIFQHDSFNEEALRIKCSIFCRNDKMGIAKSIYDNFCKEYQTLLGEKYGLSFNDVTKEE</sequence>
<dbReference type="PANTHER" id="PTHR35807:SF1">
    <property type="entry name" value="TRANSCRIPTIONAL REGULATOR REDD"/>
    <property type="match status" value="1"/>
</dbReference>
<evidence type="ECO:0000313" key="3">
    <source>
        <dbReference type="Proteomes" id="UP000269493"/>
    </source>
</evidence>
<dbReference type="GeneID" id="92927810"/>
<keyword evidence="1" id="KW-0472">Membrane</keyword>
<keyword evidence="1" id="KW-0812">Transmembrane</keyword>
<dbReference type="Gene3D" id="1.10.10.10">
    <property type="entry name" value="Winged helix-like DNA-binding domain superfamily/Winged helix DNA-binding domain"/>
    <property type="match status" value="1"/>
</dbReference>
<dbReference type="InterPro" id="IPR036388">
    <property type="entry name" value="WH-like_DNA-bd_sf"/>
</dbReference>